<evidence type="ECO:0000256" key="1">
    <source>
        <dbReference type="ARBA" id="ARBA00004664"/>
    </source>
</evidence>
<reference evidence="9 10" key="1">
    <citation type="submission" date="2019-10" db="EMBL/GenBank/DDBJ databases">
        <title>Genomic analysis of Raineyella sp. CBA3103.</title>
        <authorList>
            <person name="Roh S.W."/>
        </authorList>
    </citation>
    <scope>NUCLEOTIDE SEQUENCE [LARGE SCALE GENOMIC DNA]</scope>
    <source>
        <strain evidence="9 10">CBA3103</strain>
    </source>
</reference>
<protein>
    <recommendedName>
        <fullName evidence="2">phosphoribosylanthranilate isomerase</fullName>
        <ecNumber evidence="2">5.3.1.24</ecNumber>
    </recommendedName>
</protein>
<dbReference type="UniPathway" id="UPA00035">
    <property type="reaction ID" value="UER00042"/>
</dbReference>
<feature type="compositionally biased region" description="Basic and acidic residues" evidence="7">
    <location>
        <begin position="1"/>
        <end position="13"/>
    </location>
</feature>
<accession>A0A5Q2FE89</accession>
<dbReference type="GO" id="GO:0004640">
    <property type="term" value="F:phosphoribosylanthranilate isomerase activity"/>
    <property type="evidence" value="ECO:0007669"/>
    <property type="project" value="UniProtKB-EC"/>
</dbReference>
<dbReference type="Proteomes" id="UP000386847">
    <property type="component" value="Chromosome"/>
</dbReference>
<evidence type="ECO:0000256" key="6">
    <source>
        <dbReference type="ARBA" id="ARBA00023235"/>
    </source>
</evidence>
<dbReference type="EC" id="5.3.1.24" evidence="2"/>
<evidence type="ECO:0000256" key="3">
    <source>
        <dbReference type="ARBA" id="ARBA00022605"/>
    </source>
</evidence>
<evidence type="ECO:0000256" key="7">
    <source>
        <dbReference type="SAM" id="MobiDB-lite"/>
    </source>
</evidence>
<dbReference type="SUPFAM" id="SSF51366">
    <property type="entry name" value="Ribulose-phoshate binding barrel"/>
    <property type="match status" value="1"/>
</dbReference>
<organism evidence="9 10">
    <name type="scientific">Raineyella fluvialis</name>
    <dbReference type="NCBI Taxonomy" id="2662261"/>
    <lineage>
        <taxon>Bacteria</taxon>
        <taxon>Bacillati</taxon>
        <taxon>Actinomycetota</taxon>
        <taxon>Actinomycetes</taxon>
        <taxon>Propionibacteriales</taxon>
        <taxon>Propionibacteriaceae</taxon>
        <taxon>Raineyella</taxon>
    </lineage>
</organism>
<keyword evidence="4" id="KW-0822">Tryptophan biosynthesis</keyword>
<evidence type="ECO:0000313" key="9">
    <source>
        <dbReference type="EMBL" id="QGF25088.1"/>
    </source>
</evidence>
<keyword evidence="6" id="KW-0413">Isomerase</keyword>
<feature type="domain" description="N-(5'phosphoribosyl) anthranilate isomerase (PRAI)" evidence="8">
    <location>
        <begin position="68"/>
        <end position="115"/>
    </location>
</feature>
<name>A0A5Q2FE89_9ACTN</name>
<dbReference type="InterPro" id="IPR001240">
    <property type="entry name" value="PRAI_dom"/>
</dbReference>
<comment type="pathway">
    <text evidence="1">Amino-acid biosynthesis; L-tryptophan biosynthesis; L-tryptophan from chorismate: step 3/5.</text>
</comment>
<dbReference type="EMBL" id="CP045725">
    <property type="protein sequence ID" value="QGF25088.1"/>
    <property type="molecule type" value="Genomic_DNA"/>
</dbReference>
<dbReference type="KEGG" id="rain:Rai3103_05125"/>
<dbReference type="GO" id="GO:0000162">
    <property type="term" value="P:L-tryptophan biosynthetic process"/>
    <property type="evidence" value="ECO:0007669"/>
    <property type="project" value="UniProtKB-UniPathway"/>
</dbReference>
<keyword evidence="10" id="KW-1185">Reference proteome</keyword>
<feature type="region of interest" description="Disordered" evidence="7">
    <location>
        <begin position="1"/>
        <end position="21"/>
    </location>
</feature>
<dbReference type="InterPro" id="IPR013785">
    <property type="entry name" value="Aldolase_TIM"/>
</dbReference>
<evidence type="ECO:0000313" key="10">
    <source>
        <dbReference type="Proteomes" id="UP000386847"/>
    </source>
</evidence>
<evidence type="ECO:0000256" key="2">
    <source>
        <dbReference type="ARBA" id="ARBA00012572"/>
    </source>
</evidence>
<sequence>MKTLRFRRDDGRPVGRHPHPTDPLAAARIVAATGVDLLMVDLVGATPPVPTRPAAMALARTIREGAGVPVVLAVGLRPDTVRAAIDDVGPYGVDVITGVERAGHRKDPAKVAAFVLAARGGDVPAPGPVQDSTPQ</sequence>
<proteinExistence type="predicted"/>
<evidence type="ECO:0000256" key="5">
    <source>
        <dbReference type="ARBA" id="ARBA00023141"/>
    </source>
</evidence>
<evidence type="ECO:0000259" key="8">
    <source>
        <dbReference type="Pfam" id="PF00697"/>
    </source>
</evidence>
<dbReference type="InterPro" id="IPR011060">
    <property type="entry name" value="RibuloseP-bd_barrel"/>
</dbReference>
<keyword evidence="5" id="KW-0057">Aromatic amino acid biosynthesis</keyword>
<keyword evidence="3" id="KW-0028">Amino-acid biosynthesis</keyword>
<dbReference type="Pfam" id="PF00697">
    <property type="entry name" value="PRAI"/>
    <property type="match status" value="1"/>
</dbReference>
<dbReference type="AlphaFoldDB" id="A0A5Q2FE89"/>
<dbReference type="Gene3D" id="3.20.20.70">
    <property type="entry name" value="Aldolase class I"/>
    <property type="match status" value="1"/>
</dbReference>
<evidence type="ECO:0000256" key="4">
    <source>
        <dbReference type="ARBA" id="ARBA00022822"/>
    </source>
</evidence>
<gene>
    <name evidence="9" type="ORF">Rai3103_05125</name>
</gene>